<dbReference type="InterPro" id="IPR000719">
    <property type="entry name" value="Prot_kinase_dom"/>
</dbReference>
<dbReference type="SUPFAM" id="SSF56112">
    <property type="entry name" value="Protein kinase-like (PK-like)"/>
    <property type="match status" value="1"/>
</dbReference>
<evidence type="ECO:0000313" key="15">
    <source>
        <dbReference type="EMBL" id="OCT49376.1"/>
    </source>
</evidence>
<feature type="region of interest" description="Disordered" evidence="11">
    <location>
        <begin position="291"/>
        <end position="349"/>
    </location>
</feature>
<feature type="region of interest" description="Disordered" evidence="11">
    <location>
        <begin position="1317"/>
        <end position="1522"/>
    </location>
</feature>
<dbReference type="PROSITE" id="PS51285">
    <property type="entry name" value="AGC_KINASE_CTER"/>
    <property type="match status" value="1"/>
</dbReference>
<feature type="compositionally biased region" description="Polar residues" evidence="11">
    <location>
        <begin position="714"/>
        <end position="738"/>
    </location>
</feature>
<dbReference type="GO" id="GO:0004674">
    <property type="term" value="F:protein serine/threonine kinase activity"/>
    <property type="evidence" value="ECO:0007669"/>
    <property type="project" value="UniProtKB-KW"/>
</dbReference>
<feature type="compositionally biased region" description="Low complexity" evidence="11">
    <location>
        <begin position="319"/>
        <end position="329"/>
    </location>
</feature>
<evidence type="ECO:0000256" key="9">
    <source>
        <dbReference type="ARBA" id="ARBA00048679"/>
    </source>
</evidence>
<feature type="region of interest" description="Disordered" evidence="11">
    <location>
        <begin position="710"/>
        <end position="742"/>
    </location>
</feature>
<organism evidence="15 16">
    <name type="scientific">Cladophialophora carrionii</name>
    <dbReference type="NCBI Taxonomy" id="86049"/>
    <lineage>
        <taxon>Eukaryota</taxon>
        <taxon>Fungi</taxon>
        <taxon>Dikarya</taxon>
        <taxon>Ascomycota</taxon>
        <taxon>Pezizomycotina</taxon>
        <taxon>Eurotiomycetes</taxon>
        <taxon>Chaetothyriomycetidae</taxon>
        <taxon>Chaetothyriales</taxon>
        <taxon>Herpotrichiellaceae</taxon>
        <taxon>Cladophialophora</taxon>
    </lineage>
</organism>
<dbReference type="EC" id="2.7.11.1" evidence="1"/>
<feature type="compositionally biased region" description="Polar residues" evidence="11">
    <location>
        <begin position="1458"/>
        <end position="1478"/>
    </location>
</feature>
<dbReference type="VEuPathDB" id="FungiDB:CLCR_04495"/>
<evidence type="ECO:0000256" key="10">
    <source>
        <dbReference type="PROSITE-ProRule" id="PRU00169"/>
    </source>
</evidence>
<comment type="caution">
    <text evidence="15">The sequence shown here is derived from an EMBL/GenBank/DDBJ whole genome shotgun (WGS) entry which is preliminary data.</text>
</comment>
<evidence type="ECO:0000259" key="12">
    <source>
        <dbReference type="PROSITE" id="PS50011"/>
    </source>
</evidence>
<dbReference type="PROSITE" id="PS50011">
    <property type="entry name" value="PROTEIN_KINASE_DOM"/>
    <property type="match status" value="1"/>
</dbReference>
<feature type="compositionally biased region" description="Polar residues" evidence="11">
    <location>
        <begin position="578"/>
        <end position="591"/>
    </location>
</feature>
<sequence length="1987" mass="218206">MAEDGSTQQYLEPPAITAIKNDAGYGGEATRHAMERSFSQDIQEGTQELKEAAEQTRNIILDLSLDGQIRWVSPSWTDVVGTDLAHVQGHKISEFISDDPEVFNAAIEALKANDSKSQNVKFAVKIGPHSDMATMLQTDDGQEPREDNIETDNTGKATLELEGQGIMVYDRSSGGESHTMWMLQPAQEPIRIEIALPRALVETLGVGAEILAKYLTELAEAGANDPENHPPPLPVLCRVCERSIVPWWFEKHSDLCVQEHKAEMDVQMVQENLSEHRHAIVKVLDAFEARQGRSSTAENTPSAPLPEYKGMPIGPSPTPSTTVSSASGSHNPSPVRSRSPSTAGMGHARARSFVVRRPLVRIVELILDLCDTAMEINVPSIKDSKSEAEDDFKSQSPQSESRISQITQWQPPSSLDNEPGLAALSADTEKLARAKVEAVHRYQDVLEYSERIRQEYMAEVDACINEALIKAERVAAGEELSSCESESEEEAMLEGILESPGEDLEPTTMPQPTVEQSEPEASPSASYVGLKSMASALRNPRDLPHISMAGEPRRSSSQAVSTGSSSPIECPTPKSHRSNLISQPQPVSNRRSMYVEDANDSDSSLPSTSVLSHWRSDSPASVSDQGRHAHSHSHSHSRDRKRRSMHLHGLNSASPNRQHSPGRYPPPPPSPLRMTKSRISSGEIAHSPVVSPLLTAGEYVPSGNAPILHRRQSSMHSSDLKTPSSPKLNSITHPQQPRAQPPSIKDFEVIKPISRGAFGSVYLAKKKSTGEYFAIKVLRKSDMVAKNQVTNVKAERAIMMWQGESDFVAKLYWTFSSKDYLYLVMEYLNGGDCASLVKILGGLSEDWAKKYIAEVVLGVEHLHSRGIVHRDLKPDNLLIDSKGHLKLTDFGLSRMGLVGRQKRALKQPEEAVPDLLKHGPFTQPGSGSGPTSRSTSFDYQGPHSPAPTPLMTPAFTGGLDQPSYFSLNREGSLSRETSLRNSGYRSDSGSGSSFDLHQLFKKLGVQEETESPPQLFPRKIEEEAYSQGSASPDLFPLSQSMSNISQAPSAPPLSSQILGPPLFEPEESDRRFVGTPDYLAPETINGAVQDEMCDWWSLGCIMFEFLHGYPPFNADTPEQVFDNIVNRRIAWPDDDEEIEVSPEAKDLINKLIQLDPRERLGANKDEKYPSGGCEIQAHPWFADINWNTLLEDEAQFIPNPEHPEDTEYFDSRGATLSSFPEELEDQISPSGATPNGSDISSRPHDALFRVRTQASSAKRGLMPLHIPPHVMRDSRNRRLSEPVIADDFGNFNFKNLPVLEKANKDIVEKMRKEAMQAQARGYAHSQAAMSAANSPAIGSPGPSLEGSPMMPMPVKRALSLSKGHRPGSPSSLATSNSSPSRPSQPSSPLLVQFSTAQHHDRRKTSGSSQGSSSLAPNSFFDIPHDAIKHGQQGTSSPIKPVRMPSVSPAKAMPPPPRSATTNGRNRSQTVGSQESDGQGIQREAFVPGHHKRKSQLLVRDVSPSSSDNESAQAKALLKVQRRRQSSRRLSQINFLDGPTYRPLDVLICEDHPVSRLVMERLFEKLRCRTITATNGPDALRLAVSQIQFDIIFMEFKLPLISGVDVARMIRDTKSANTATPIVCITGYLKDLPEAHHFDTLMQKPPTTQKLTEMLAKYCAWKPAPKDFKPAMPLTIPHLNTRFDPMTTQDSPISVASSLAPTMPDSSYRGSSRGDSISSGGFFSDLDSLKNDDIPVIVSRAATEEWAKAGLGISDDIVLNQRPYIQSGYPHLVHTESAPPSACVEDIGGYGLRTPRRQKSSEAVRQRRELFESKIDSPSAAAEEGDDEDEELGDVQVRARSPMGKPPRPSSKLGIEMMRTNSRGSVISMSEDRATESESLRRSLEVLEERMENLRIPEEPSAAALTEIQPRKRLERTISQHSHPEQQSARSASGQITPPVIFPQKPGTTVADIEMLTPVATKTINAEEEQTPKPQGSPSGPQTTQSQR</sequence>
<feature type="compositionally biased region" description="Low complexity" evidence="11">
    <location>
        <begin position="555"/>
        <end position="566"/>
    </location>
</feature>
<dbReference type="SUPFAM" id="SSF52172">
    <property type="entry name" value="CheY-like"/>
    <property type="match status" value="1"/>
</dbReference>
<evidence type="ECO:0000259" key="14">
    <source>
        <dbReference type="PROSITE" id="PS51285"/>
    </source>
</evidence>
<dbReference type="Gene3D" id="1.10.510.10">
    <property type="entry name" value="Transferase(Phosphotransferase) domain 1"/>
    <property type="match status" value="2"/>
</dbReference>
<dbReference type="GO" id="GO:0005737">
    <property type="term" value="C:cytoplasm"/>
    <property type="evidence" value="ECO:0007669"/>
    <property type="project" value="TreeGrafter"/>
</dbReference>
<feature type="compositionally biased region" description="Basic and acidic residues" evidence="11">
    <location>
        <begin position="1798"/>
        <end position="1814"/>
    </location>
</feature>
<dbReference type="Gene3D" id="3.40.50.2300">
    <property type="match status" value="1"/>
</dbReference>
<feature type="domain" description="Response regulatory" evidence="13">
    <location>
        <begin position="1544"/>
        <end position="1658"/>
    </location>
</feature>
<dbReference type="InterPro" id="IPR000014">
    <property type="entry name" value="PAS"/>
</dbReference>
<dbReference type="Gene3D" id="3.30.450.20">
    <property type="entry name" value="PAS domain"/>
    <property type="match status" value="1"/>
</dbReference>
<feature type="domain" description="AGC-kinase C-terminal" evidence="14">
    <location>
        <begin position="1182"/>
        <end position="1303"/>
    </location>
</feature>
<feature type="region of interest" description="Disordered" evidence="11">
    <location>
        <begin position="381"/>
        <end position="420"/>
    </location>
</feature>
<evidence type="ECO:0000256" key="6">
    <source>
        <dbReference type="ARBA" id="ARBA00022777"/>
    </source>
</evidence>
<dbReference type="VEuPathDB" id="FungiDB:G647_03296"/>
<dbReference type="OrthoDB" id="162894at2759"/>
<keyword evidence="6 15" id="KW-0418">Kinase</keyword>
<dbReference type="InterPro" id="IPR011006">
    <property type="entry name" value="CheY-like_superfamily"/>
</dbReference>
<dbReference type="Gene3D" id="3.30.200.20">
    <property type="entry name" value="Phosphorylase Kinase, domain 1"/>
    <property type="match status" value="2"/>
</dbReference>
<dbReference type="FunFam" id="1.10.510.10:FF:000664">
    <property type="entry name" value="Serine threonine protein kinase"/>
    <property type="match status" value="1"/>
</dbReference>
<evidence type="ECO:0000256" key="5">
    <source>
        <dbReference type="ARBA" id="ARBA00022741"/>
    </source>
</evidence>
<feature type="region of interest" description="Disordered" evidence="11">
    <location>
        <begin position="1788"/>
        <end position="1879"/>
    </location>
</feature>
<name>A0A1C1CLJ7_9EURO</name>
<protein>
    <recommendedName>
        <fullName evidence="1">non-specific serine/threonine protein kinase</fullName>
        <ecNumber evidence="1">2.7.11.1</ecNumber>
    </recommendedName>
</protein>
<keyword evidence="16" id="KW-1185">Reference proteome</keyword>
<evidence type="ECO:0000256" key="3">
    <source>
        <dbReference type="ARBA" id="ARBA00022553"/>
    </source>
</evidence>
<dbReference type="InterPro" id="IPR050236">
    <property type="entry name" value="Ser_Thr_kinase_AGC"/>
</dbReference>
<dbReference type="InterPro" id="IPR000961">
    <property type="entry name" value="AGC-kinase_C"/>
</dbReference>
<reference evidence="16" key="1">
    <citation type="submission" date="2015-07" db="EMBL/GenBank/DDBJ databases">
        <authorList>
            <person name="Teixeira M.M."/>
            <person name="Souza R.C."/>
            <person name="Almeida L.G."/>
            <person name="Vicente V.A."/>
            <person name="de Hoog S."/>
            <person name="Bocca A.L."/>
            <person name="de Almeida S.R."/>
            <person name="Vasconcelos A.T."/>
            <person name="Felipe M.S."/>
        </authorList>
    </citation>
    <scope>NUCLEOTIDE SEQUENCE [LARGE SCALE GENOMIC DNA]</scope>
    <source>
        <strain evidence="16">KSF</strain>
    </source>
</reference>
<dbReference type="GO" id="GO:0000160">
    <property type="term" value="P:phosphorelay signal transduction system"/>
    <property type="evidence" value="ECO:0007669"/>
    <property type="project" value="InterPro"/>
</dbReference>
<feature type="compositionally biased region" description="Basic residues" evidence="11">
    <location>
        <begin position="628"/>
        <end position="646"/>
    </location>
</feature>
<feature type="compositionally biased region" description="Basic and acidic residues" evidence="11">
    <location>
        <begin position="1908"/>
        <end position="1923"/>
    </location>
</feature>
<dbReference type="FunFam" id="3.30.200.20:FF:001008">
    <property type="entry name" value="Serine/threonine-protein kinase cek1"/>
    <property type="match status" value="1"/>
</dbReference>
<feature type="compositionally biased region" description="Polar residues" evidence="11">
    <location>
        <begin position="292"/>
        <end position="302"/>
    </location>
</feature>
<evidence type="ECO:0000313" key="16">
    <source>
        <dbReference type="Proteomes" id="UP000094526"/>
    </source>
</evidence>
<dbReference type="SMART" id="SM00220">
    <property type="entry name" value="S_TKc"/>
    <property type="match status" value="1"/>
</dbReference>
<feature type="compositionally biased region" description="Polar residues" evidence="11">
    <location>
        <begin position="1971"/>
        <end position="1987"/>
    </location>
</feature>
<dbReference type="Pfam" id="PF00069">
    <property type="entry name" value="Pkinase"/>
    <property type="match status" value="2"/>
</dbReference>
<dbReference type="GO" id="GO:0005634">
    <property type="term" value="C:nucleus"/>
    <property type="evidence" value="ECO:0007669"/>
    <property type="project" value="TreeGrafter"/>
</dbReference>
<dbReference type="InterPro" id="IPR011009">
    <property type="entry name" value="Kinase-like_dom_sf"/>
</dbReference>
<feature type="compositionally biased region" description="Low complexity" evidence="11">
    <location>
        <begin position="919"/>
        <end position="936"/>
    </location>
</feature>
<feature type="compositionally biased region" description="Basic and acidic residues" evidence="11">
    <location>
        <begin position="382"/>
        <end position="393"/>
    </location>
</feature>
<comment type="catalytic activity">
    <reaction evidence="9">
        <text>L-seryl-[protein] + ATP = O-phospho-L-seryl-[protein] + ADP + H(+)</text>
        <dbReference type="Rhea" id="RHEA:17989"/>
        <dbReference type="Rhea" id="RHEA-COMP:9863"/>
        <dbReference type="Rhea" id="RHEA-COMP:11604"/>
        <dbReference type="ChEBI" id="CHEBI:15378"/>
        <dbReference type="ChEBI" id="CHEBI:29999"/>
        <dbReference type="ChEBI" id="CHEBI:30616"/>
        <dbReference type="ChEBI" id="CHEBI:83421"/>
        <dbReference type="ChEBI" id="CHEBI:456216"/>
        <dbReference type="EC" id="2.7.11.1"/>
    </reaction>
</comment>
<feature type="compositionally biased region" description="Polar residues" evidence="11">
    <location>
        <begin position="330"/>
        <end position="342"/>
    </location>
</feature>
<dbReference type="FunFam" id="3.40.50.2300:FF:000139">
    <property type="entry name" value="Serine threonine protein kinase"/>
    <property type="match status" value="1"/>
</dbReference>
<feature type="compositionally biased region" description="Low complexity" evidence="11">
    <location>
        <begin position="1366"/>
        <end position="1388"/>
    </location>
</feature>
<dbReference type="CDD" id="cd05611">
    <property type="entry name" value="STKc_Rim15_like"/>
    <property type="match status" value="1"/>
</dbReference>
<evidence type="ECO:0000259" key="13">
    <source>
        <dbReference type="PROSITE" id="PS50110"/>
    </source>
</evidence>
<feature type="compositionally biased region" description="Polar residues" evidence="11">
    <location>
        <begin position="1858"/>
        <end position="1867"/>
    </location>
</feature>
<dbReference type="SUPFAM" id="SSF55785">
    <property type="entry name" value="PYP-like sensor domain (PAS domain)"/>
    <property type="match status" value="1"/>
</dbReference>
<feature type="region of interest" description="Disordered" evidence="11">
    <location>
        <begin position="499"/>
        <end position="526"/>
    </location>
</feature>
<evidence type="ECO:0000256" key="1">
    <source>
        <dbReference type="ARBA" id="ARBA00012513"/>
    </source>
</evidence>
<evidence type="ECO:0000256" key="2">
    <source>
        <dbReference type="ARBA" id="ARBA00022527"/>
    </source>
</evidence>
<feature type="compositionally biased region" description="Low complexity" evidence="11">
    <location>
        <begin position="601"/>
        <end position="612"/>
    </location>
</feature>
<gene>
    <name evidence="15" type="ORF">CLCR_04495</name>
</gene>
<feature type="compositionally biased region" description="Polar residues" evidence="11">
    <location>
        <begin position="394"/>
        <end position="416"/>
    </location>
</feature>
<dbReference type="AlphaFoldDB" id="A0A1C1CLJ7"/>
<dbReference type="PROSITE" id="PS00108">
    <property type="entry name" value="PROTEIN_KINASE_ST"/>
    <property type="match status" value="1"/>
</dbReference>
<dbReference type="Pfam" id="PF00072">
    <property type="entry name" value="Response_reg"/>
    <property type="match status" value="1"/>
</dbReference>
<accession>A0A1C1CLJ7</accession>
<keyword evidence="5" id="KW-0547">Nucleotide-binding</keyword>
<dbReference type="STRING" id="86049.A0A1C1CLJ7"/>
<dbReference type="PANTHER" id="PTHR24356">
    <property type="entry name" value="SERINE/THREONINE-PROTEIN KINASE"/>
    <property type="match status" value="1"/>
</dbReference>
<keyword evidence="7" id="KW-0067">ATP-binding</keyword>
<feature type="compositionally biased region" description="Polar residues" evidence="11">
    <location>
        <begin position="1924"/>
        <end position="1935"/>
    </location>
</feature>
<dbReference type="GO" id="GO:0005524">
    <property type="term" value="F:ATP binding"/>
    <property type="evidence" value="ECO:0007669"/>
    <property type="project" value="UniProtKB-KW"/>
</dbReference>
<dbReference type="SMART" id="SM00091">
    <property type="entry name" value="PAS"/>
    <property type="match status" value="1"/>
</dbReference>
<feature type="compositionally biased region" description="Polar residues" evidence="11">
    <location>
        <begin position="1502"/>
        <end position="1511"/>
    </location>
</feature>
<feature type="domain" description="Protein kinase" evidence="12">
    <location>
        <begin position="747"/>
        <end position="1181"/>
    </location>
</feature>
<evidence type="ECO:0000256" key="8">
    <source>
        <dbReference type="ARBA" id="ARBA00047899"/>
    </source>
</evidence>
<evidence type="ECO:0000256" key="4">
    <source>
        <dbReference type="ARBA" id="ARBA00022679"/>
    </source>
</evidence>
<dbReference type="CDD" id="cd17546">
    <property type="entry name" value="REC_hyHK_CKI1_RcsC-like"/>
    <property type="match status" value="1"/>
</dbReference>
<dbReference type="Proteomes" id="UP000094526">
    <property type="component" value="Unassembled WGS sequence"/>
</dbReference>
<dbReference type="eggNOG" id="KOG0605">
    <property type="taxonomic scope" value="Eukaryota"/>
</dbReference>
<feature type="compositionally biased region" description="Low complexity" evidence="11">
    <location>
        <begin position="982"/>
        <end position="991"/>
    </location>
</feature>
<dbReference type="EMBL" id="LGRB01000011">
    <property type="protein sequence ID" value="OCT49376.1"/>
    <property type="molecule type" value="Genomic_DNA"/>
</dbReference>
<proteinExistence type="predicted"/>
<dbReference type="PROSITE" id="PS50110">
    <property type="entry name" value="RESPONSE_REGULATORY"/>
    <property type="match status" value="1"/>
</dbReference>
<dbReference type="InterPro" id="IPR035965">
    <property type="entry name" value="PAS-like_dom_sf"/>
</dbReference>
<dbReference type="InterPro" id="IPR008271">
    <property type="entry name" value="Ser/Thr_kinase_AS"/>
</dbReference>
<feature type="region of interest" description="Disordered" evidence="11">
    <location>
        <begin position="913"/>
        <end position="991"/>
    </location>
</feature>
<feature type="region of interest" description="Disordered" evidence="11">
    <location>
        <begin position="1894"/>
        <end position="1987"/>
    </location>
</feature>
<comment type="caution">
    <text evidence="10">Lacks conserved residue(s) required for the propagation of feature annotation.</text>
</comment>
<comment type="catalytic activity">
    <reaction evidence="8">
        <text>L-threonyl-[protein] + ATP = O-phospho-L-threonyl-[protein] + ADP + H(+)</text>
        <dbReference type="Rhea" id="RHEA:46608"/>
        <dbReference type="Rhea" id="RHEA-COMP:11060"/>
        <dbReference type="Rhea" id="RHEA-COMP:11605"/>
        <dbReference type="ChEBI" id="CHEBI:15378"/>
        <dbReference type="ChEBI" id="CHEBI:30013"/>
        <dbReference type="ChEBI" id="CHEBI:30616"/>
        <dbReference type="ChEBI" id="CHEBI:61977"/>
        <dbReference type="ChEBI" id="CHEBI:456216"/>
        <dbReference type="EC" id="2.7.11.1"/>
    </reaction>
</comment>
<dbReference type="SMART" id="SM00448">
    <property type="entry name" value="REC"/>
    <property type="match status" value="1"/>
</dbReference>
<feature type="compositionally biased region" description="Polar residues" evidence="11">
    <location>
        <begin position="1227"/>
        <end position="1240"/>
    </location>
</feature>
<keyword evidence="4" id="KW-0808">Transferase</keyword>
<dbReference type="GO" id="GO:1901992">
    <property type="term" value="P:positive regulation of mitotic cell cycle phase transition"/>
    <property type="evidence" value="ECO:0007669"/>
    <property type="project" value="UniProtKB-ARBA"/>
</dbReference>
<feature type="compositionally biased region" description="Polar residues" evidence="11">
    <location>
        <begin position="963"/>
        <end position="981"/>
    </location>
</feature>
<feature type="compositionally biased region" description="Basic and acidic residues" evidence="11">
    <location>
        <begin position="1869"/>
        <end position="1879"/>
    </location>
</feature>
<feature type="region of interest" description="Disordered" evidence="11">
    <location>
        <begin position="542"/>
        <end position="676"/>
    </location>
</feature>
<dbReference type="PANTHER" id="PTHR24356:SF1">
    <property type="entry name" value="SERINE_THREONINE-PROTEIN KINASE GREATWALL"/>
    <property type="match status" value="1"/>
</dbReference>
<keyword evidence="2" id="KW-0723">Serine/threonine-protein kinase</keyword>
<keyword evidence="3" id="KW-0597">Phosphoprotein</keyword>
<evidence type="ECO:0000256" key="11">
    <source>
        <dbReference type="SAM" id="MobiDB-lite"/>
    </source>
</evidence>
<evidence type="ECO:0000256" key="7">
    <source>
        <dbReference type="ARBA" id="ARBA00022840"/>
    </source>
</evidence>
<dbReference type="FunFam" id="1.10.510.10:FF:000340">
    <property type="entry name" value="Serine threonine protein kinase"/>
    <property type="match status" value="1"/>
</dbReference>
<dbReference type="InterPro" id="IPR001789">
    <property type="entry name" value="Sig_transdc_resp-reg_receiver"/>
</dbReference>
<feature type="region of interest" description="Disordered" evidence="11">
    <location>
        <begin position="1220"/>
        <end position="1242"/>
    </location>
</feature>
<feature type="compositionally biased region" description="Acidic residues" evidence="11">
    <location>
        <begin position="1822"/>
        <end position="1832"/>
    </location>
</feature>